<evidence type="ECO:0000313" key="1">
    <source>
        <dbReference type="EMBL" id="GED72786.1"/>
    </source>
</evidence>
<dbReference type="EMBL" id="BJON01000034">
    <property type="protein sequence ID" value="GED72786.1"/>
    <property type="molecule type" value="Genomic_DNA"/>
</dbReference>
<proteinExistence type="predicted"/>
<name>A0ABQ0TXY9_9BACL</name>
<protein>
    <recommendedName>
        <fullName evidence="3">Fibronectin type-III domain-containing protein</fullName>
    </recommendedName>
</protein>
<organism evidence="1 2">
    <name type="scientific">Brevibacillus reuszeri</name>
    <dbReference type="NCBI Taxonomy" id="54915"/>
    <lineage>
        <taxon>Bacteria</taxon>
        <taxon>Bacillati</taxon>
        <taxon>Bacillota</taxon>
        <taxon>Bacilli</taxon>
        <taxon>Bacillales</taxon>
        <taxon>Paenibacillaceae</taxon>
        <taxon>Brevibacillus</taxon>
    </lineage>
</organism>
<accession>A0ABQ0TXY9</accession>
<evidence type="ECO:0008006" key="3">
    <source>
        <dbReference type="Google" id="ProtNLM"/>
    </source>
</evidence>
<evidence type="ECO:0000313" key="2">
    <source>
        <dbReference type="Proteomes" id="UP000319578"/>
    </source>
</evidence>
<keyword evidence="2" id="KW-1185">Reference proteome</keyword>
<gene>
    <name evidence="1" type="ORF">BRE01_64880</name>
</gene>
<comment type="caution">
    <text evidence="1">The sequence shown here is derived from an EMBL/GenBank/DDBJ whole genome shotgun (WGS) entry which is preliminary data.</text>
</comment>
<reference evidence="1 2" key="1">
    <citation type="submission" date="2019-06" db="EMBL/GenBank/DDBJ databases">
        <title>Whole genome shotgun sequence of Brevibacillus reuszeri NBRC 15719.</title>
        <authorList>
            <person name="Hosoyama A."/>
            <person name="Uohara A."/>
            <person name="Ohji S."/>
            <person name="Ichikawa N."/>
        </authorList>
    </citation>
    <scope>NUCLEOTIDE SEQUENCE [LARGE SCALE GENOMIC DNA]</scope>
    <source>
        <strain evidence="1 2">NBRC 15719</strain>
    </source>
</reference>
<dbReference type="Proteomes" id="UP000319578">
    <property type="component" value="Unassembled WGS sequence"/>
</dbReference>
<sequence>MGAVTLSWVGTSDSDWDHYELYYLVDPVADADDTSTHHSNYSHQGNNSADFYFTPGRRVSFALYSVDAAGNKSVTKTSVTPSF</sequence>
<dbReference type="Gene3D" id="2.60.40.10">
    <property type="entry name" value="Immunoglobulins"/>
    <property type="match status" value="1"/>
</dbReference>
<dbReference type="InterPro" id="IPR013783">
    <property type="entry name" value="Ig-like_fold"/>
</dbReference>